<gene>
    <name evidence="1" type="ordered locus">PHZ_c2390</name>
</gene>
<evidence type="ECO:0000313" key="2">
    <source>
        <dbReference type="Proteomes" id="UP000001868"/>
    </source>
</evidence>
<name>B4RFY6_PHEZH</name>
<keyword evidence="2" id="KW-1185">Reference proteome</keyword>
<proteinExistence type="predicted"/>
<dbReference type="EMBL" id="CP000747">
    <property type="protein sequence ID" value="ACG78799.1"/>
    <property type="molecule type" value="Genomic_DNA"/>
</dbReference>
<dbReference type="SUPFAM" id="SSF56399">
    <property type="entry name" value="ADP-ribosylation"/>
    <property type="match status" value="1"/>
</dbReference>
<protein>
    <recommendedName>
        <fullName evidence="3">DUF3990 domain-containing protein</fullName>
    </recommendedName>
</protein>
<accession>B4RFY6</accession>
<dbReference type="RefSeq" id="WP_012522939.1">
    <property type="nucleotide sequence ID" value="NC_011144.1"/>
</dbReference>
<dbReference type="HOGENOM" id="CLU_1324811_0_0_5"/>
<sequence>MSRIVTAYHGTLYEQACAMAEGRFDARPRSKARWLGSGLYFFEGNPEAAAYYATRRAMQKNGRPGILRADIDLTTCLDLTATSRQEVVRTAHRIMVADGSIDRLQITQKPFELQNGDVRAGWFGDYKDYGRNELDFAVIERAVQLAREQQNIVYETVRGAFIEGGPLYKDSWLYSGAHVAITVREPPARMSNLRALELD</sequence>
<evidence type="ECO:0008006" key="3">
    <source>
        <dbReference type="Google" id="ProtNLM"/>
    </source>
</evidence>
<dbReference type="eggNOG" id="ENOG5031FT7">
    <property type="taxonomic scope" value="Bacteria"/>
</dbReference>
<dbReference type="AlphaFoldDB" id="B4RFY6"/>
<organism evidence="1 2">
    <name type="scientific">Phenylobacterium zucineum (strain HLK1)</name>
    <dbReference type="NCBI Taxonomy" id="450851"/>
    <lineage>
        <taxon>Bacteria</taxon>
        <taxon>Pseudomonadati</taxon>
        <taxon>Pseudomonadota</taxon>
        <taxon>Alphaproteobacteria</taxon>
        <taxon>Caulobacterales</taxon>
        <taxon>Caulobacteraceae</taxon>
        <taxon>Phenylobacterium</taxon>
    </lineage>
</organism>
<dbReference type="KEGG" id="pzu:PHZ_c2390"/>
<reference evidence="1 2" key="1">
    <citation type="journal article" date="2008" name="BMC Genomics">
        <title>Complete genome of Phenylobacterium zucineum - a novel facultative intracellular bacterium isolated from human erythroleukemia cell line K562.</title>
        <authorList>
            <person name="Luo Y."/>
            <person name="Xu X."/>
            <person name="Ding Z."/>
            <person name="Liu Z."/>
            <person name="Zhang B."/>
            <person name="Yan Z."/>
            <person name="Sun J."/>
            <person name="Hu S."/>
            <person name="Hu X."/>
        </authorList>
    </citation>
    <scope>NUCLEOTIDE SEQUENCE [LARGE SCALE GENOMIC DNA]</scope>
    <source>
        <strain evidence="1 2">HLK1</strain>
    </source>
</reference>
<dbReference type="OrthoDB" id="9800843at2"/>
<dbReference type="Proteomes" id="UP000001868">
    <property type="component" value="Chromosome"/>
</dbReference>
<evidence type="ECO:0000313" key="1">
    <source>
        <dbReference type="EMBL" id="ACG78799.1"/>
    </source>
</evidence>